<keyword evidence="1" id="KW-0732">Signal</keyword>
<reference evidence="2" key="1">
    <citation type="submission" date="2021-11" db="EMBL/GenBank/DDBJ databases">
        <title>Description of novel Flavobacterium species.</title>
        <authorList>
            <person name="Saticioglu I.B."/>
            <person name="Ay H."/>
            <person name="Altun S."/>
            <person name="Duman M."/>
        </authorList>
    </citation>
    <scope>NUCLEOTIDE SEQUENCE</scope>
    <source>
        <strain evidence="2">F-126</strain>
    </source>
</reference>
<organism evidence="2 3">
    <name type="scientific">Flavobacterium lipolyticum</name>
    <dbReference type="NCBI Taxonomy" id="2893754"/>
    <lineage>
        <taxon>Bacteria</taxon>
        <taxon>Pseudomonadati</taxon>
        <taxon>Bacteroidota</taxon>
        <taxon>Flavobacteriia</taxon>
        <taxon>Flavobacteriales</taxon>
        <taxon>Flavobacteriaceae</taxon>
        <taxon>Flavobacterium</taxon>
    </lineage>
</organism>
<protein>
    <recommendedName>
        <fullName evidence="4">DUF4595 domain-containing protein</fullName>
    </recommendedName>
</protein>
<dbReference type="EMBL" id="JAJJMN010000001">
    <property type="protein sequence ID" value="MCC9019431.1"/>
    <property type="molecule type" value="Genomic_DNA"/>
</dbReference>
<evidence type="ECO:0000313" key="3">
    <source>
        <dbReference type="Proteomes" id="UP001430700"/>
    </source>
</evidence>
<dbReference type="Proteomes" id="UP001430700">
    <property type="component" value="Unassembled WGS sequence"/>
</dbReference>
<sequence>MKFKKLLLLFLPLIFFSIVSCSSDSENPQPTIKNPEVIDPVTKKISTAKYSYDGGHPLPYTLNEVKHEFDNLNRISKISMDGWIYGVTYVSSDIIKINLIEDPVAGYKNYSEKTLKLKNGDITTIIERSSFLNESTNEAFGAKIDSVTFAYSDRYLSKIQYYSSKDNGKSYTLGGQFDFQVTDGNITQLKRTNISIGNVNIMKYKYDNSAYINFGDINFETPIFCVSGAFATFFDDKLGKKSKNNIVDIEFDNNEDIVFMVGYTYFKNISIKRNFDKSGELNEILMSGTTYRYSKNGPTTTTSTKTFSDAKVNLIYK</sequence>
<dbReference type="RefSeq" id="WP_230000527.1">
    <property type="nucleotide sequence ID" value="NZ_JAJJMN010000001.1"/>
</dbReference>
<keyword evidence="3" id="KW-1185">Reference proteome</keyword>
<feature type="signal peptide" evidence="1">
    <location>
        <begin position="1"/>
        <end position="22"/>
    </location>
</feature>
<accession>A0ABS8M5G7</accession>
<feature type="chain" id="PRO_5046112293" description="DUF4595 domain-containing protein" evidence="1">
    <location>
        <begin position="23"/>
        <end position="317"/>
    </location>
</feature>
<evidence type="ECO:0008006" key="4">
    <source>
        <dbReference type="Google" id="ProtNLM"/>
    </source>
</evidence>
<evidence type="ECO:0000256" key="1">
    <source>
        <dbReference type="SAM" id="SignalP"/>
    </source>
</evidence>
<proteinExistence type="predicted"/>
<name>A0ABS8M5G7_9FLAO</name>
<dbReference type="PROSITE" id="PS51257">
    <property type="entry name" value="PROKAR_LIPOPROTEIN"/>
    <property type="match status" value="1"/>
</dbReference>
<comment type="caution">
    <text evidence="2">The sequence shown here is derived from an EMBL/GenBank/DDBJ whole genome shotgun (WGS) entry which is preliminary data.</text>
</comment>
<evidence type="ECO:0000313" key="2">
    <source>
        <dbReference type="EMBL" id="MCC9019431.1"/>
    </source>
</evidence>
<gene>
    <name evidence="2" type="ORF">LNQ34_16785</name>
</gene>